<dbReference type="AlphaFoldDB" id="A0A2P5B334"/>
<dbReference type="EMBL" id="JXTB01000375">
    <property type="protein sequence ID" value="PON43199.1"/>
    <property type="molecule type" value="Genomic_DNA"/>
</dbReference>
<reference evidence="2" key="1">
    <citation type="submission" date="2016-06" db="EMBL/GenBank/DDBJ databases">
        <title>Parallel loss of symbiosis genes in relatives of nitrogen-fixing non-legume Parasponia.</title>
        <authorList>
            <person name="Van Velzen R."/>
            <person name="Holmer R."/>
            <person name="Bu F."/>
            <person name="Rutten L."/>
            <person name="Van Zeijl A."/>
            <person name="Liu W."/>
            <person name="Santuari L."/>
            <person name="Cao Q."/>
            <person name="Sharma T."/>
            <person name="Shen D."/>
            <person name="Roswanjaya Y."/>
            <person name="Wardhani T."/>
            <person name="Kalhor M.S."/>
            <person name="Jansen J."/>
            <person name="Van den Hoogen J."/>
            <person name="Gungor B."/>
            <person name="Hartog M."/>
            <person name="Hontelez J."/>
            <person name="Verver J."/>
            <person name="Yang W.-C."/>
            <person name="Schijlen E."/>
            <person name="Repin R."/>
            <person name="Schilthuizen M."/>
            <person name="Schranz E."/>
            <person name="Heidstra R."/>
            <person name="Miyata K."/>
            <person name="Fedorova E."/>
            <person name="Kohlen W."/>
            <person name="Bisseling T."/>
            <person name="Smit S."/>
            <person name="Geurts R."/>
        </authorList>
    </citation>
    <scope>NUCLEOTIDE SEQUENCE [LARGE SCALE GENOMIC DNA]</scope>
    <source>
        <strain evidence="2">cv. WU1-14</strain>
    </source>
</reference>
<name>A0A2P5B334_PARAD</name>
<organism evidence="1 2">
    <name type="scientific">Parasponia andersonii</name>
    <name type="common">Sponia andersonii</name>
    <dbReference type="NCBI Taxonomy" id="3476"/>
    <lineage>
        <taxon>Eukaryota</taxon>
        <taxon>Viridiplantae</taxon>
        <taxon>Streptophyta</taxon>
        <taxon>Embryophyta</taxon>
        <taxon>Tracheophyta</taxon>
        <taxon>Spermatophyta</taxon>
        <taxon>Magnoliopsida</taxon>
        <taxon>eudicotyledons</taxon>
        <taxon>Gunneridae</taxon>
        <taxon>Pentapetalae</taxon>
        <taxon>rosids</taxon>
        <taxon>fabids</taxon>
        <taxon>Rosales</taxon>
        <taxon>Cannabaceae</taxon>
        <taxon>Parasponia</taxon>
    </lineage>
</organism>
<proteinExistence type="predicted"/>
<dbReference type="Proteomes" id="UP000237105">
    <property type="component" value="Unassembled WGS sequence"/>
</dbReference>
<protein>
    <submittedName>
        <fullName evidence="1">Uncharacterized protein</fullName>
    </submittedName>
</protein>
<evidence type="ECO:0000313" key="1">
    <source>
        <dbReference type="EMBL" id="PON43199.1"/>
    </source>
</evidence>
<accession>A0A2P5B334</accession>
<gene>
    <name evidence="1" type="ORF">PanWU01x14_275420</name>
</gene>
<comment type="caution">
    <text evidence="1">The sequence shown here is derived from an EMBL/GenBank/DDBJ whole genome shotgun (WGS) entry which is preliminary data.</text>
</comment>
<sequence length="69" mass="7501">MGREEGTLLGQLGKFSHNGLEKWQRIQWAQPNLTILSSILHADEEVNSSNGLKSISPISGLMVVGTDPN</sequence>
<keyword evidence="2" id="KW-1185">Reference proteome</keyword>
<evidence type="ECO:0000313" key="2">
    <source>
        <dbReference type="Proteomes" id="UP000237105"/>
    </source>
</evidence>